<gene>
    <name evidence="2" type="ORF">BG006_003132</name>
</gene>
<protein>
    <submittedName>
        <fullName evidence="2">Uncharacterized protein</fullName>
    </submittedName>
</protein>
<proteinExistence type="predicted"/>
<accession>A0A9P5SQ02</accession>
<feature type="chain" id="PRO_5040425021" evidence="1">
    <location>
        <begin position="22"/>
        <end position="196"/>
    </location>
</feature>
<keyword evidence="3" id="KW-1185">Reference proteome</keyword>
<comment type="caution">
    <text evidence="2">The sequence shown here is derived from an EMBL/GenBank/DDBJ whole genome shotgun (WGS) entry which is preliminary data.</text>
</comment>
<dbReference type="Proteomes" id="UP000696485">
    <property type="component" value="Unassembled WGS sequence"/>
</dbReference>
<keyword evidence="1" id="KW-0732">Signal</keyword>
<sequence>MHKVLSVVLVGLLAAIGLVVPACFDSDTHHQTILSPMHGHHSGPNDDDGGVIYIPPNDSRGNAPDFDTMMQRLIDDEMATQYFKSFKATVCGTKINLHYCQIEILEPPMIQAIPAKLVSYDIVCNAPTCSISLTDQYVYIRTTNSNEEGMAIVAGSGPFENALEYTAATGYGFSESSEILASLSYTFNLARVMRGT</sequence>
<dbReference type="AlphaFoldDB" id="A0A9P5SQ02"/>
<dbReference type="EMBL" id="JAAAUY010000181">
    <property type="protein sequence ID" value="KAF9333805.1"/>
    <property type="molecule type" value="Genomic_DNA"/>
</dbReference>
<evidence type="ECO:0000313" key="2">
    <source>
        <dbReference type="EMBL" id="KAF9333805.1"/>
    </source>
</evidence>
<organism evidence="2 3">
    <name type="scientific">Podila minutissima</name>
    <dbReference type="NCBI Taxonomy" id="64525"/>
    <lineage>
        <taxon>Eukaryota</taxon>
        <taxon>Fungi</taxon>
        <taxon>Fungi incertae sedis</taxon>
        <taxon>Mucoromycota</taxon>
        <taxon>Mortierellomycotina</taxon>
        <taxon>Mortierellomycetes</taxon>
        <taxon>Mortierellales</taxon>
        <taxon>Mortierellaceae</taxon>
        <taxon>Podila</taxon>
    </lineage>
</organism>
<evidence type="ECO:0000256" key="1">
    <source>
        <dbReference type="SAM" id="SignalP"/>
    </source>
</evidence>
<feature type="signal peptide" evidence="1">
    <location>
        <begin position="1"/>
        <end position="21"/>
    </location>
</feature>
<evidence type="ECO:0000313" key="3">
    <source>
        <dbReference type="Proteomes" id="UP000696485"/>
    </source>
</evidence>
<name>A0A9P5SQ02_9FUNG</name>
<reference evidence="2" key="1">
    <citation type="journal article" date="2020" name="Fungal Divers.">
        <title>Resolving the Mortierellaceae phylogeny through synthesis of multi-gene phylogenetics and phylogenomics.</title>
        <authorList>
            <person name="Vandepol N."/>
            <person name="Liber J."/>
            <person name="Desiro A."/>
            <person name="Na H."/>
            <person name="Kennedy M."/>
            <person name="Barry K."/>
            <person name="Grigoriev I.V."/>
            <person name="Miller A.N."/>
            <person name="O'Donnell K."/>
            <person name="Stajich J.E."/>
            <person name="Bonito G."/>
        </authorList>
    </citation>
    <scope>NUCLEOTIDE SEQUENCE</scope>
    <source>
        <strain evidence="2">NVP1</strain>
    </source>
</reference>